<feature type="compositionally biased region" description="Polar residues" evidence="1">
    <location>
        <begin position="1"/>
        <end position="13"/>
    </location>
</feature>
<evidence type="ECO:0000313" key="2">
    <source>
        <dbReference type="Ensembl" id="ENSANIP00000016163.1"/>
    </source>
</evidence>
<proteinExistence type="predicted"/>
<reference evidence="2" key="1">
    <citation type="submission" date="2025-08" db="UniProtKB">
        <authorList>
            <consortium name="Ensembl"/>
        </authorList>
    </citation>
    <scope>IDENTIFICATION</scope>
</reference>
<organism evidence="2 3">
    <name type="scientific">Accipiter nisus</name>
    <name type="common">Eurasian sparrowhawk</name>
    <dbReference type="NCBI Taxonomy" id="211598"/>
    <lineage>
        <taxon>Eukaryota</taxon>
        <taxon>Metazoa</taxon>
        <taxon>Chordata</taxon>
        <taxon>Craniata</taxon>
        <taxon>Vertebrata</taxon>
        <taxon>Euteleostomi</taxon>
        <taxon>Archelosauria</taxon>
        <taxon>Archosauria</taxon>
        <taxon>Dinosauria</taxon>
        <taxon>Saurischia</taxon>
        <taxon>Theropoda</taxon>
        <taxon>Coelurosauria</taxon>
        <taxon>Aves</taxon>
        <taxon>Neognathae</taxon>
        <taxon>Neoaves</taxon>
        <taxon>Telluraves</taxon>
        <taxon>Accipitrimorphae</taxon>
        <taxon>Accipitriformes</taxon>
        <taxon>Accipitridae</taxon>
        <taxon>Accipitrinae</taxon>
        <taxon>Accipiter</taxon>
    </lineage>
</organism>
<name>A0A8B9N2A3_9AVES</name>
<dbReference type="Proteomes" id="UP000694541">
    <property type="component" value="Unplaced"/>
</dbReference>
<keyword evidence="3" id="KW-1185">Reference proteome</keyword>
<dbReference type="Ensembl" id="ENSANIT00000016720.1">
    <property type="protein sequence ID" value="ENSANIP00000016163.1"/>
    <property type="gene ID" value="ENSANIG00000010996.1"/>
</dbReference>
<evidence type="ECO:0000313" key="3">
    <source>
        <dbReference type="Proteomes" id="UP000694541"/>
    </source>
</evidence>
<protein>
    <submittedName>
        <fullName evidence="2">Uncharacterized protein</fullName>
    </submittedName>
</protein>
<reference evidence="2" key="2">
    <citation type="submission" date="2025-09" db="UniProtKB">
        <authorList>
            <consortium name="Ensembl"/>
        </authorList>
    </citation>
    <scope>IDENTIFICATION</scope>
</reference>
<evidence type="ECO:0000256" key="1">
    <source>
        <dbReference type="SAM" id="MobiDB-lite"/>
    </source>
</evidence>
<dbReference type="AlphaFoldDB" id="A0A8B9N2A3"/>
<feature type="region of interest" description="Disordered" evidence="1">
    <location>
        <begin position="1"/>
        <end position="33"/>
    </location>
</feature>
<sequence length="148" mass="15507">MDRVSSSMKQVSNPLPKVLSRRAGGGGLEAERESFERAQVRGGACPLHPWAPSCILSSEAPSGHDSLCQLEGTWCGSAVSGVGHPLGCYPQRPPVLLGDTWHGQGGSRDCPGGRLLGRGTNVLKNRGSVLLGSIQSAWMGPFCPSPVF</sequence>
<accession>A0A8B9N2A3</accession>